<evidence type="ECO:0000313" key="3">
    <source>
        <dbReference type="EMBL" id="KAG0560158.1"/>
    </source>
</evidence>
<accession>A0A8T0GR41</accession>
<gene>
    <name evidence="3" type="ORF">KC19_10G158100</name>
</gene>
<reference evidence="3" key="1">
    <citation type="submission" date="2020-06" db="EMBL/GenBank/DDBJ databases">
        <title>WGS assembly of Ceratodon purpureus strain R40.</title>
        <authorList>
            <person name="Carey S.B."/>
            <person name="Jenkins J."/>
            <person name="Shu S."/>
            <person name="Lovell J.T."/>
            <person name="Sreedasyam A."/>
            <person name="Maumus F."/>
            <person name="Tiley G.P."/>
            <person name="Fernandez-Pozo N."/>
            <person name="Barry K."/>
            <person name="Chen C."/>
            <person name="Wang M."/>
            <person name="Lipzen A."/>
            <person name="Daum C."/>
            <person name="Saski C.A."/>
            <person name="Payton A.C."/>
            <person name="Mcbreen J.C."/>
            <person name="Conrad R.E."/>
            <person name="Kollar L.M."/>
            <person name="Olsson S."/>
            <person name="Huttunen S."/>
            <person name="Landis J.B."/>
            <person name="Wickett N.J."/>
            <person name="Johnson M.G."/>
            <person name="Rensing S.A."/>
            <person name="Grimwood J."/>
            <person name="Schmutz J."/>
            <person name="Mcdaniel S.F."/>
        </authorList>
    </citation>
    <scope>NUCLEOTIDE SEQUENCE</scope>
    <source>
        <strain evidence="3">R40</strain>
    </source>
</reference>
<comment type="caution">
    <text evidence="3">The sequence shown here is derived from an EMBL/GenBank/DDBJ whole genome shotgun (WGS) entry which is preliminary data.</text>
</comment>
<organism evidence="3 4">
    <name type="scientific">Ceratodon purpureus</name>
    <name type="common">Fire moss</name>
    <name type="synonym">Dicranum purpureum</name>
    <dbReference type="NCBI Taxonomy" id="3225"/>
    <lineage>
        <taxon>Eukaryota</taxon>
        <taxon>Viridiplantae</taxon>
        <taxon>Streptophyta</taxon>
        <taxon>Embryophyta</taxon>
        <taxon>Bryophyta</taxon>
        <taxon>Bryophytina</taxon>
        <taxon>Bryopsida</taxon>
        <taxon>Dicranidae</taxon>
        <taxon>Pseudoditrichales</taxon>
        <taxon>Ditrichaceae</taxon>
        <taxon>Ceratodon</taxon>
    </lineage>
</organism>
<dbReference type="Proteomes" id="UP000822688">
    <property type="component" value="Chromosome 10"/>
</dbReference>
<evidence type="ECO:0000256" key="2">
    <source>
        <dbReference type="SAM" id="Phobius"/>
    </source>
</evidence>
<name>A0A8T0GR41_CERPU</name>
<dbReference type="AlphaFoldDB" id="A0A8T0GR41"/>
<keyword evidence="2" id="KW-0812">Transmembrane</keyword>
<proteinExistence type="predicted"/>
<dbReference type="OrthoDB" id="770444at2759"/>
<keyword evidence="4" id="KW-1185">Reference proteome</keyword>
<evidence type="ECO:0000313" key="4">
    <source>
        <dbReference type="Proteomes" id="UP000822688"/>
    </source>
</evidence>
<dbReference type="EMBL" id="CM026431">
    <property type="protein sequence ID" value="KAG0560158.1"/>
    <property type="molecule type" value="Genomic_DNA"/>
</dbReference>
<protein>
    <submittedName>
        <fullName evidence="3">Uncharacterized protein</fullName>
    </submittedName>
</protein>
<feature type="transmembrane region" description="Helical" evidence="2">
    <location>
        <begin position="79"/>
        <end position="100"/>
    </location>
</feature>
<keyword evidence="2" id="KW-0472">Membrane</keyword>
<feature type="region of interest" description="Disordered" evidence="1">
    <location>
        <begin position="129"/>
        <end position="157"/>
    </location>
</feature>
<feature type="compositionally biased region" description="Polar residues" evidence="1">
    <location>
        <begin position="140"/>
        <end position="154"/>
    </location>
</feature>
<sequence length="210" mass="23131">MVDDFWTPYEEIILFISFAALVRATARRILGRGQRFRGVSKFANPNVVHKMSDCYNRYGTSSKDEGCSPAQPVSHLLRASAIVATAVFLLITIVLLIFILHKRRMLLLVRLRQRVQSAPPALYVWSGTTNDSEPAAPQPATETSPTVAKSSKGSVATAAEPVSCVIMAGEDRPTYLARPLPREEFVDVSLDGKLDELEKGKRKASLNSSR</sequence>
<keyword evidence="2" id="KW-1133">Transmembrane helix</keyword>
<evidence type="ECO:0000256" key="1">
    <source>
        <dbReference type="SAM" id="MobiDB-lite"/>
    </source>
</evidence>